<evidence type="ECO:0000313" key="7">
    <source>
        <dbReference type="EMBL" id="KFM72835.1"/>
    </source>
</evidence>
<feature type="transmembrane region" description="Helical" evidence="6">
    <location>
        <begin position="78"/>
        <end position="101"/>
    </location>
</feature>
<dbReference type="InterPro" id="IPR026748">
    <property type="entry name" value="Clarin"/>
</dbReference>
<keyword evidence="5 6" id="KW-0472">Membrane</keyword>
<dbReference type="Proteomes" id="UP000054359">
    <property type="component" value="Unassembled WGS sequence"/>
</dbReference>
<accession>A0A087U646</accession>
<feature type="transmembrane region" description="Helical" evidence="6">
    <location>
        <begin position="21"/>
        <end position="46"/>
    </location>
</feature>
<organism evidence="7 8">
    <name type="scientific">Stegodyphus mimosarum</name>
    <name type="common">African social velvet spider</name>
    <dbReference type="NCBI Taxonomy" id="407821"/>
    <lineage>
        <taxon>Eukaryota</taxon>
        <taxon>Metazoa</taxon>
        <taxon>Ecdysozoa</taxon>
        <taxon>Arthropoda</taxon>
        <taxon>Chelicerata</taxon>
        <taxon>Arachnida</taxon>
        <taxon>Araneae</taxon>
        <taxon>Araneomorphae</taxon>
        <taxon>Entelegynae</taxon>
        <taxon>Eresoidea</taxon>
        <taxon>Eresidae</taxon>
        <taxon>Stegodyphus</taxon>
    </lineage>
</organism>
<dbReference type="GO" id="GO:0007605">
    <property type="term" value="P:sensory perception of sound"/>
    <property type="evidence" value="ECO:0007669"/>
    <property type="project" value="UniProtKB-ARBA"/>
</dbReference>
<reference evidence="7 8" key="1">
    <citation type="submission" date="2013-11" db="EMBL/GenBank/DDBJ databases">
        <title>Genome sequencing of Stegodyphus mimosarum.</title>
        <authorList>
            <person name="Bechsgaard J."/>
        </authorList>
    </citation>
    <scope>NUCLEOTIDE SEQUENCE [LARGE SCALE GENOMIC DNA]</scope>
</reference>
<evidence type="ECO:0000256" key="5">
    <source>
        <dbReference type="ARBA" id="ARBA00023136"/>
    </source>
</evidence>
<keyword evidence="8" id="KW-1185">Reference proteome</keyword>
<dbReference type="PANTHER" id="PTHR31548:SF1">
    <property type="entry name" value="LD47387P"/>
    <property type="match status" value="1"/>
</dbReference>
<name>A0A087U646_STEMI</name>
<gene>
    <name evidence="7" type="ORF">X975_21364</name>
</gene>
<evidence type="ECO:0000313" key="8">
    <source>
        <dbReference type="Proteomes" id="UP000054359"/>
    </source>
</evidence>
<dbReference type="GO" id="GO:0016020">
    <property type="term" value="C:membrane"/>
    <property type="evidence" value="ECO:0007669"/>
    <property type="project" value="UniProtKB-SubCell"/>
</dbReference>
<proteinExistence type="inferred from homology"/>
<feature type="non-terminal residue" evidence="7">
    <location>
        <position position="143"/>
    </location>
</feature>
<evidence type="ECO:0000256" key="1">
    <source>
        <dbReference type="ARBA" id="ARBA00004141"/>
    </source>
</evidence>
<evidence type="ECO:0008006" key="9">
    <source>
        <dbReference type="Google" id="ProtNLM"/>
    </source>
</evidence>
<evidence type="ECO:0000256" key="2">
    <source>
        <dbReference type="ARBA" id="ARBA00005787"/>
    </source>
</evidence>
<evidence type="ECO:0000256" key="4">
    <source>
        <dbReference type="ARBA" id="ARBA00022989"/>
    </source>
</evidence>
<dbReference type="AlphaFoldDB" id="A0A087U646"/>
<evidence type="ECO:0000256" key="3">
    <source>
        <dbReference type="ARBA" id="ARBA00022692"/>
    </source>
</evidence>
<protein>
    <recommendedName>
        <fullName evidence="9">Clarin-3</fullName>
    </recommendedName>
</protein>
<dbReference type="OrthoDB" id="6432214at2759"/>
<comment type="similarity">
    <text evidence="2">Belongs to the clarin family.</text>
</comment>
<keyword evidence="3 6" id="KW-0812">Transmembrane</keyword>
<keyword evidence="4 6" id="KW-1133">Transmembrane helix</keyword>
<sequence length="143" mass="16178">MFAITGGALSVVNAIRNSTEVVFGFVGILIWNGLGALSAMVSVFSWTVQYLTKFRRNVMTREELDQHWVSEYRSCLGFSFYLVVISILLFLVNIAALAIIIRQPWVDRKLRSELRKKLSMRKFVPHSPASSLAKKPKDDVISV</sequence>
<dbReference type="EMBL" id="KK118376">
    <property type="protein sequence ID" value="KFM72835.1"/>
    <property type="molecule type" value="Genomic_DNA"/>
</dbReference>
<comment type="subcellular location">
    <subcellularLocation>
        <location evidence="1">Membrane</location>
        <topology evidence="1">Multi-pass membrane protein</topology>
    </subcellularLocation>
</comment>
<evidence type="ECO:0000256" key="6">
    <source>
        <dbReference type="SAM" id="Phobius"/>
    </source>
</evidence>
<dbReference type="PANTHER" id="PTHR31548">
    <property type="entry name" value="CLARIN"/>
    <property type="match status" value="1"/>
</dbReference>